<feature type="chain" id="PRO_5020551549" evidence="2">
    <location>
        <begin position="28"/>
        <end position="100"/>
    </location>
</feature>
<dbReference type="RefSeq" id="WP_134370243.1">
    <property type="nucleotide sequence ID" value="NZ_SOGN01000044.1"/>
</dbReference>
<comment type="caution">
    <text evidence="3">The sequence shown here is derived from an EMBL/GenBank/DDBJ whole genome shotgun (WGS) entry which is preliminary data.</text>
</comment>
<dbReference type="EMBL" id="SOGN01000044">
    <property type="protein sequence ID" value="TFC79610.1"/>
    <property type="molecule type" value="Genomic_DNA"/>
</dbReference>
<organism evidence="3 4">
    <name type="scientific">Cryobacterium cheniae</name>
    <dbReference type="NCBI Taxonomy" id="1259262"/>
    <lineage>
        <taxon>Bacteria</taxon>
        <taxon>Bacillati</taxon>
        <taxon>Actinomycetota</taxon>
        <taxon>Actinomycetes</taxon>
        <taxon>Micrococcales</taxon>
        <taxon>Microbacteriaceae</taxon>
        <taxon>Cryobacterium</taxon>
    </lineage>
</organism>
<feature type="signal peptide" evidence="2">
    <location>
        <begin position="1"/>
        <end position="27"/>
    </location>
</feature>
<gene>
    <name evidence="3" type="ORF">E3T23_10110</name>
</gene>
<keyword evidence="4" id="KW-1185">Reference proteome</keyword>
<dbReference type="Proteomes" id="UP000298433">
    <property type="component" value="Unassembled WGS sequence"/>
</dbReference>
<proteinExistence type="predicted"/>
<reference evidence="3 4" key="1">
    <citation type="submission" date="2019-03" db="EMBL/GenBank/DDBJ databases">
        <title>Genomics of glacier-inhabiting Cryobacterium strains.</title>
        <authorList>
            <person name="Liu Q."/>
            <person name="Xin Y.-H."/>
        </authorList>
    </citation>
    <scope>NUCLEOTIDE SEQUENCE [LARGE SCALE GENOMIC DNA]</scope>
    <source>
        <strain evidence="3 4">TMT2-48-2</strain>
    </source>
</reference>
<feature type="compositionally biased region" description="Pro residues" evidence="1">
    <location>
        <begin position="88"/>
        <end position="100"/>
    </location>
</feature>
<accession>A0A4R8XRE7</accession>
<feature type="compositionally biased region" description="Pro residues" evidence="1">
    <location>
        <begin position="58"/>
        <end position="73"/>
    </location>
</feature>
<sequence length="100" mass="10250">MTARTGMMTGIVVLLSLGILLPGTAGASAEDCPEGIAPIVDVNGNPQCVAVDGTDPEPTAPPTTPPTPPPTDLPEPEEPAPPETERSPLPPLPFRPRGPR</sequence>
<evidence type="ECO:0000313" key="3">
    <source>
        <dbReference type="EMBL" id="TFC79610.1"/>
    </source>
</evidence>
<keyword evidence="2" id="KW-0732">Signal</keyword>
<feature type="region of interest" description="Disordered" evidence="1">
    <location>
        <begin position="47"/>
        <end position="100"/>
    </location>
</feature>
<evidence type="ECO:0000313" key="4">
    <source>
        <dbReference type="Proteomes" id="UP000298433"/>
    </source>
</evidence>
<protein>
    <submittedName>
        <fullName evidence="3">Uncharacterized protein</fullName>
    </submittedName>
</protein>
<dbReference type="AlphaFoldDB" id="A0A4R8XRE7"/>
<evidence type="ECO:0000256" key="1">
    <source>
        <dbReference type="SAM" id="MobiDB-lite"/>
    </source>
</evidence>
<evidence type="ECO:0000256" key="2">
    <source>
        <dbReference type="SAM" id="SignalP"/>
    </source>
</evidence>
<name>A0A4R8XRE7_9MICO</name>